<feature type="transmembrane region" description="Helical" evidence="2">
    <location>
        <begin position="302"/>
        <end position="322"/>
    </location>
</feature>
<name>A0A7X6D242_9ACTN</name>
<proteinExistence type="predicted"/>
<reference evidence="3 4" key="1">
    <citation type="submission" date="2020-03" db="EMBL/GenBank/DDBJ databases">
        <title>Draft genome of Streptomyces sp. ventii, isolated from the Axial Seamount in the Pacific Ocean, and resequencing of the two type strains Streptomyces lonarensis strain NCL 716 and Streptomyces bohaiensis strain 11A07.</title>
        <authorList>
            <person name="Loughran R.M."/>
            <person name="Pfannmuller K.M."/>
            <person name="Wasson B.J."/>
            <person name="Deadmond M.C."/>
            <person name="Paddock B.E."/>
            <person name="Koyack M.J."/>
            <person name="Gallegos D.A."/>
            <person name="Mitchell E.A."/>
            <person name="Ushijima B."/>
            <person name="Saw J.H."/>
            <person name="Mcphail K.L."/>
            <person name="Videau P."/>
        </authorList>
    </citation>
    <scope>NUCLEOTIDE SEQUENCE [LARGE SCALE GENOMIC DNA]</scope>
    <source>
        <strain evidence="3 4">NCL716</strain>
    </source>
</reference>
<feature type="compositionally biased region" description="Pro residues" evidence="1">
    <location>
        <begin position="23"/>
        <end position="51"/>
    </location>
</feature>
<feature type="transmembrane region" description="Helical" evidence="2">
    <location>
        <begin position="334"/>
        <end position="354"/>
    </location>
</feature>
<feature type="transmembrane region" description="Helical" evidence="2">
    <location>
        <begin position="215"/>
        <end position="237"/>
    </location>
</feature>
<dbReference type="RefSeq" id="WP_167970853.1">
    <property type="nucleotide sequence ID" value="NZ_JAAVJD010000096.1"/>
</dbReference>
<keyword evidence="2" id="KW-0812">Transmembrane</keyword>
<feature type="compositionally biased region" description="Low complexity" evidence="1">
    <location>
        <begin position="52"/>
        <end position="76"/>
    </location>
</feature>
<comment type="caution">
    <text evidence="3">The sequence shown here is derived from an EMBL/GenBank/DDBJ whole genome shotgun (WGS) entry which is preliminary data.</text>
</comment>
<dbReference type="AlphaFoldDB" id="A0A7X6D242"/>
<dbReference type="EMBL" id="JAAVJD010000096">
    <property type="protein sequence ID" value="NJQ06608.1"/>
    <property type="molecule type" value="Genomic_DNA"/>
</dbReference>
<dbReference type="Proteomes" id="UP000578686">
    <property type="component" value="Unassembled WGS sequence"/>
</dbReference>
<evidence type="ECO:0000313" key="4">
    <source>
        <dbReference type="Proteomes" id="UP000578686"/>
    </source>
</evidence>
<feature type="compositionally biased region" description="Low complexity" evidence="1">
    <location>
        <begin position="102"/>
        <end position="117"/>
    </location>
</feature>
<keyword evidence="4" id="KW-1185">Reference proteome</keyword>
<feature type="compositionally biased region" description="Pro residues" evidence="1">
    <location>
        <begin position="1"/>
        <end position="14"/>
    </location>
</feature>
<feature type="region of interest" description="Disordered" evidence="1">
    <location>
        <begin position="1"/>
        <end position="160"/>
    </location>
</feature>
<organism evidence="3 4">
    <name type="scientific">Streptomyces lonarensis</name>
    <dbReference type="NCBI Taxonomy" id="700599"/>
    <lineage>
        <taxon>Bacteria</taxon>
        <taxon>Bacillati</taxon>
        <taxon>Actinomycetota</taxon>
        <taxon>Actinomycetes</taxon>
        <taxon>Kitasatosporales</taxon>
        <taxon>Streptomycetaceae</taxon>
        <taxon>Streptomyces</taxon>
    </lineage>
</organism>
<keyword evidence="2" id="KW-1133">Transmembrane helix</keyword>
<feature type="transmembrane region" description="Helical" evidence="2">
    <location>
        <begin position="390"/>
        <end position="411"/>
    </location>
</feature>
<evidence type="ECO:0000313" key="3">
    <source>
        <dbReference type="EMBL" id="NJQ06608.1"/>
    </source>
</evidence>
<sequence length="416" mass="42196">MSIPPPPAGPPQPDHAPQGRGPQQPPGAAPAAPPAPQQAATPPPGPVPQQQPHPQQGGQAPQYPAGPYPQQGQPQAPAAPPQGPPSGGFPQYQGAPQHASAPPQQGVQQPGTPPYQGAPQHTAAPLHQGEAQRPDGPSTDRPVQNGGSGGPDAAPGSEVPPAHLGNALLAEWTKIRSVRSTIWTLLVMMVVTVGIGTGVAAIISATSEQGFDPPIAGFIGILLGHIAIVTFGVLVTSTEYTTGMIRTSLVASPRRGRLLAAKCVIFSVISFAAVAVALGLTLVLSSALLSDTEAAREMPGDAWLTSVLGVALYVTLLGLLGLAMGSLLRSSAGAITVMLGIVLLPTIAAPFLYISESMRDVAEQIDAFSAIGGMSALSVSYTGDFDHSGWPQTAVLAAVVAAALLGAWARLRSADA</sequence>
<gene>
    <name evidence="3" type="ORF">HCN56_13710</name>
</gene>
<feature type="transmembrane region" description="Helical" evidence="2">
    <location>
        <begin position="258"/>
        <end position="282"/>
    </location>
</feature>
<accession>A0A7X6D242</accession>
<protein>
    <submittedName>
        <fullName evidence="3">ABC transporter permease</fullName>
    </submittedName>
</protein>
<evidence type="ECO:0000256" key="2">
    <source>
        <dbReference type="SAM" id="Phobius"/>
    </source>
</evidence>
<evidence type="ECO:0000256" key="1">
    <source>
        <dbReference type="SAM" id="MobiDB-lite"/>
    </source>
</evidence>
<keyword evidence="2" id="KW-0472">Membrane</keyword>
<feature type="transmembrane region" description="Helical" evidence="2">
    <location>
        <begin position="182"/>
        <end position="203"/>
    </location>
</feature>